<dbReference type="InterPro" id="IPR039417">
    <property type="entry name" value="Peptidase_C1A_papain-like"/>
</dbReference>
<keyword evidence="3 8" id="KW-0732">Signal</keyword>
<dbReference type="InterPro" id="IPR000169">
    <property type="entry name" value="Pept_cys_AS"/>
</dbReference>
<evidence type="ECO:0000256" key="5">
    <source>
        <dbReference type="ARBA" id="ARBA00022807"/>
    </source>
</evidence>
<dbReference type="FunFam" id="3.90.70.10:FF:000023">
    <property type="entry name" value="Senescence-specific cysteine protease SAG39"/>
    <property type="match status" value="1"/>
</dbReference>
<dbReference type="SMART" id="SM00645">
    <property type="entry name" value="Pept_C1"/>
    <property type="match status" value="1"/>
</dbReference>
<keyword evidence="6" id="KW-0865">Zymogen</keyword>
<comment type="caution">
    <text evidence="11">The sequence shown here is derived from an EMBL/GenBank/DDBJ whole genome shotgun (WGS) entry which is preliminary data.</text>
</comment>
<dbReference type="CDD" id="cd02248">
    <property type="entry name" value="Peptidase_C1A"/>
    <property type="match status" value="1"/>
</dbReference>
<evidence type="ECO:0000256" key="7">
    <source>
        <dbReference type="ARBA" id="ARBA00023157"/>
    </source>
</evidence>
<dbReference type="Proteomes" id="UP001346149">
    <property type="component" value="Unassembled WGS sequence"/>
</dbReference>
<name>A0AAN7RA73_TRANT</name>
<evidence type="ECO:0000256" key="8">
    <source>
        <dbReference type="SAM" id="SignalP"/>
    </source>
</evidence>
<keyword evidence="7" id="KW-1015">Disulfide bond</keyword>
<evidence type="ECO:0000259" key="10">
    <source>
        <dbReference type="SMART" id="SM00848"/>
    </source>
</evidence>
<feature type="chain" id="PRO_5042918853" evidence="8">
    <location>
        <begin position="30"/>
        <end position="348"/>
    </location>
</feature>
<dbReference type="SUPFAM" id="SSF54001">
    <property type="entry name" value="Cysteine proteinases"/>
    <property type="match status" value="1"/>
</dbReference>
<dbReference type="Pfam" id="PF00112">
    <property type="entry name" value="Peptidase_C1"/>
    <property type="match status" value="1"/>
</dbReference>
<dbReference type="PANTHER" id="PTHR12411">
    <property type="entry name" value="CYSTEINE PROTEASE FAMILY C1-RELATED"/>
    <property type="match status" value="1"/>
</dbReference>
<dbReference type="GO" id="GO:0006508">
    <property type="term" value="P:proteolysis"/>
    <property type="evidence" value="ECO:0007669"/>
    <property type="project" value="UniProtKB-KW"/>
</dbReference>
<feature type="domain" description="Peptidase C1A papain C-terminal" evidence="9">
    <location>
        <begin position="130"/>
        <end position="347"/>
    </location>
</feature>
<keyword evidence="2" id="KW-0645">Protease</keyword>
<dbReference type="PROSITE" id="PS00640">
    <property type="entry name" value="THIOL_PROTEASE_ASN"/>
    <property type="match status" value="1"/>
</dbReference>
<keyword evidence="5" id="KW-0788">Thiol protease</keyword>
<organism evidence="11 12">
    <name type="scientific">Trapa natans</name>
    <name type="common">Water chestnut</name>
    <dbReference type="NCBI Taxonomy" id="22666"/>
    <lineage>
        <taxon>Eukaryota</taxon>
        <taxon>Viridiplantae</taxon>
        <taxon>Streptophyta</taxon>
        <taxon>Embryophyta</taxon>
        <taxon>Tracheophyta</taxon>
        <taxon>Spermatophyta</taxon>
        <taxon>Magnoliopsida</taxon>
        <taxon>eudicotyledons</taxon>
        <taxon>Gunneridae</taxon>
        <taxon>Pentapetalae</taxon>
        <taxon>rosids</taxon>
        <taxon>malvids</taxon>
        <taxon>Myrtales</taxon>
        <taxon>Lythraceae</taxon>
        <taxon>Trapa</taxon>
    </lineage>
</organism>
<dbReference type="Gene3D" id="3.90.70.10">
    <property type="entry name" value="Cysteine proteinases"/>
    <property type="match status" value="1"/>
</dbReference>
<evidence type="ECO:0000256" key="4">
    <source>
        <dbReference type="ARBA" id="ARBA00022801"/>
    </source>
</evidence>
<dbReference type="GO" id="GO:0008234">
    <property type="term" value="F:cysteine-type peptidase activity"/>
    <property type="evidence" value="ECO:0007669"/>
    <property type="project" value="UniProtKB-KW"/>
</dbReference>
<dbReference type="PROSITE" id="PS00139">
    <property type="entry name" value="THIOL_PROTEASE_CYS"/>
    <property type="match status" value="1"/>
</dbReference>
<dbReference type="EMBL" id="JAXQNO010000005">
    <property type="protein sequence ID" value="KAK4797689.1"/>
    <property type="molecule type" value="Genomic_DNA"/>
</dbReference>
<sequence>MAPMLIKSIIFHLIILALIELCPLTATSSRVLQPEPPSAAERYAQWMAAYGRVYTNDAQRETRFGIFKNNLEFIDSFNNGGNKTYRLEINEFADMTNEEFQAQWNAHKVSSDQWLLEKSATFRYDNVSGVPSSIDWRKKGAVTPVKDQGQCGCCWAFSAVAAVEGITKIRTGKLIPLSVQELVDCDTKGINRGCGGGLMDNAFEFIVKNRGLMTEADYPYQGVDGTCNAKRTVKHAARIAGFENVPANSEWSLQKAVAHQPVSVAMDASGYAMQFYKSGVFTGECGTHLNHGVVIVGYGADRDGNKYWTVKNSWGKKWGEDGYIRIAKNVGDKEGHCGIAMKASYPTA</sequence>
<evidence type="ECO:0000256" key="6">
    <source>
        <dbReference type="ARBA" id="ARBA00023145"/>
    </source>
</evidence>
<dbReference type="InterPro" id="IPR000668">
    <property type="entry name" value="Peptidase_C1A_C"/>
</dbReference>
<feature type="domain" description="Cathepsin propeptide inhibitor" evidence="10">
    <location>
        <begin position="43"/>
        <end position="100"/>
    </location>
</feature>
<evidence type="ECO:0000256" key="2">
    <source>
        <dbReference type="ARBA" id="ARBA00022670"/>
    </source>
</evidence>
<dbReference type="InterPro" id="IPR013201">
    <property type="entry name" value="Prot_inhib_I29"/>
</dbReference>
<evidence type="ECO:0000259" key="9">
    <source>
        <dbReference type="SMART" id="SM00645"/>
    </source>
</evidence>
<dbReference type="AlphaFoldDB" id="A0AAN7RA73"/>
<keyword evidence="12" id="KW-1185">Reference proteome</keyword>
<feature type="signal peptide" evidence="8">
    <location>
        <begin position="1"/>
        <end position="29"/>
    </location>
</feature>
<dbReference type="PRINTS" id="PR00705">
    <property type="entry name" value="PAPAIN"/>
</dbReference>
<dbReference type="InterPro" id="IPR025660">
    <property type="entry name" value="Pept_his_AS"/>
</dbReference>
<dbReference type="InterPro" id="IPR025661">
    <property type="entry name" value="Pept_asp_AS"/>
</dbReference>
<evidence type="ECO:0000256" key="1">
    <source>
        <dbReference type="ARBA" id="ARBA00008455"/>
    </source>
</evidence>
<gene>
    <name evidence="11" type="ORF">SAY86_030015</name>
</gene>
<keyword evidence="4" id="KW-0378">Hydrolase</keyword>
<dbReference type="Pfam" id="PF08246">
    <property type="entry name" value="Inhibitor_I29"/>
    <property type="match status" value="1"/>
</dbReference>
<dbReference type="PROSITE" id="PS00639">
    <property type="entry name" value="THIOL_PROTEASE_HIS"/>
    <property type="match status" value="1"/>
</dbReference>
<dbReference type="InterPro" id="IPR038765">
    <property type="entry name" value="Papain-like_cys_pep_sf"/>
</dbReference>
<evidence type="ECO:0000313" key="12">
    <source>
        <dbReference type="Proteomes" id="UP001346149"/>
    </source>
</evidence>
<dbReference type="SMART" id="SM00848">
    <property type="entry name" value="Inhibitor_I29"/>
    <property type="match status" value="1"/>
</dbReference>
<evidence type="ECO:0000313" key="11">
    <source>
        <dbReference type="EMBL" id="KAK4797689.1"/>
    </source>
</evidence>
<comment type="similarity">
    <text evidence="1">Belongs to the peptidase C1 family.</text>
</comment>
<accession>A0AAN7RA73</accession>
<proteinExistence type="inferred from homology"/>
<reference evidence="11 12" key="1">
    <citation type="journal article" date="2023" name="Hortic Res">
        <title>Pangenome of water caltrop reveals structural variations and asymmetric subgenome divergence after allopolyploidization.</title>
        <authorList>
            <person name="Zhang X."/>
            <person name="Chen Y."/>
            <person name="Wang L."/>
            <person name="Yuan Y."/>
            <person name="Fang M."/>
            <person name="Shi L."/>
            <person name="Lu R."/>
            <person name="Comes H.P."/>
            <person name="Ma Y."/>
            <person name="Chen Y."/>
            <person name="Huang G."/>
            <person name="Zhou Y."/>
            <person name="Zheng Z."/>
            <person name="Qiu Y."/>
        </authorList>
    </citation>
    <scope>NUCLEOTIDE SEQUENCE [LARGE SCALE GENOMIC DNA]</scope>
    <source>
        <strain evidence="11">F231</strain>
    </source>
</reference>
<dbReference type="InterPro" id="IPR013128">
    <property type="entry name" value="Peptidase_C1A"/>
</dbReference>
<evidence type="ECO:0000256" key="3">
    <source>
        <dbReference type="ARBA" id="ARBA00022729"/>
    </source>
</evidence>
<protein>
    <submittedName>
        <fullName evidence="11">Uncharacterized protein</fullName>
    </submittedName>
</protein>